<dbReference type="AlphaFoldDB" id="A0A1S4KX42"/>
<feature type="compositionally biased region" description="Basic and acidic residues" evidence="1">
    <location>
        <begin position="114"/>
        <end position="133"/>
    </location>
</feature>
<feature type="compositionally biased region" description="Basic and acidic residues" evidence="1">
    <location>
        <begin position="22"/>
        <end position="34"/>
    </location>
</feature>
<sequence>VKPSAEATHDSGDGQKVTARAPSKEHKTADEGKSTEATIAEVKAGVSKEKTRPKTPVKGLGKAAADEGASTKITADDTKKQHTSTKTSSSAVAQQEQEREPTVQPTALAVEGQDTDKETLEPKETRLREKVEVEAVASESGEAPEDLAVNHSNEAKAQVPQKTPKTKKRRIESGSEASPTIAKCQTTAAKITAKTDGVSIMEAIAKEESAIAESSTMAGTEAVEVDAESKGPGKEEGHKDAKLCEAPVSDIRAEAGKEKTGGDGKGKSTRKALRGRAAASESGRRATSTATRGHRTATAASKAS</sequence>
<dbReference type="VEuPathDB" id="VectorBase:ISCW005095"/>
<dbReference type="OrthoDB" id="10055895at2759"/>
<dbReference type="EMBL" id="ABJB010536681">
    <property type="status" value="NOT_ANNOTATED_CDS"/>
    <property type="molecule type" value="Genomic_DNA"/>
</dbReference>
<keyword evidence="4" id="KW-1267">Proteomics identification</keyword>
<evidence type="ECO:0007829" key="4">
    <source>
        <dbReference type="PeptideAtlas" id="A0A1S4KX42"/>
    </source>
</evidence>
<dbReference type="EnsemblMetazoa" id="ISCW005095-RA">
    <property type="protein sequence ID" value="ISCW005095-PA"/>
    <property type="gene ID" value="ISCW005095"/>
</dbReference>
<organism evidence="2 3">
    <name type="scientific">Ixodes scapularis</name>
    <name type="common">Black-legged tick</name>
    <name type="synonym">Deer tick</name>
    <dbReference type="NCBI Taxonomy" id="6945"/>
    <lineage>
        <taxon>Eukaryota</taxon>
        <taxon>Metazoa</taxon>
        <taxon>Ecdysozoa</taxon>
        <taxon>Arthropoda</taxon>
        <taxon>Chelicerata</taxon>
        <taxon>Arachnida</taxon>
        <taxon>Acari</taxon>
        <taxon>Parasitiformes</taxon>
        <taxon>Ixodida</taxon>
        <taxon>Ixodoidea</taxon>
        <taxon>Ixodidae</taxon>
        <taxon>Ixodinae</taxon>
        <taxon>Ixodes</taxon>
    </lineage>
</organism>
<proteinExistence type="evidence at protein level"/>
<evidence type="ECO:0000313" key="2">
    <source>
        <dbReference type="EnsemblMetazoa" id="ISCW005095-PA"/>
    </source>
</evidence>
<name>A0A1S4KX42_IXOSC</name>
<dbReference type="Proteomes" id="UP000001555">
    <property type="component" value="Unassembled WGS sequence"/>
</dbReference>
<keyword evidence="3" id="KW-1185">Reference proteome</keyword>
<dbReference type="InParanoid" id="A0A1S4KX42"/>
<evidence type="ECO:0000313" key="3">
    <source>
        <dbReference type="Proteomes" id="UP000001555"/>
    </source>
</evidence>
<reference evidence="3" key="1">
    <citation type="submission" date="2008-03" db="EMBL/GenBank/DDBJ databases">
        <title>Annotation of Ixodes scapularis.</title>
        <authorList>
            <consortium name="Ixodes scapularis Genome Project Consortium"/>
            <person name="Caler E."/>
            <person name="Hannick L.I."/>
            <person name="Bidwell S."/>
            <person name="Joardar V."/>
            <person name="Thiagarajan M."/>
            <person name="Amedeo P."/>
            <person name="Galinsky K.J."/>
            <person name="Schobel S."/>
            <person name="Inman J."/>
            <person name="Hostetler J."/>
            <person name="Miller J."/>
            <person name="Hammond M."/>
            <person name="Megy K."/>
            <person name="Lawson D."/>
            <person name="Kodira C."/>
            <person name="Sutton G."/>
            <person name="Meyer J."/>
            <person name="Hill C.A."/>
            <person name="Birren B."/>
            <person name="Nene V."/>
            <person name="Collins F."/>
            <person name="Alarcon-Chaidez F."/>
            <person name="Wikel S."/>
            <person name="Strausberg R."/>
        </authorList>
    </citation>
    <scope>NUCLEOTIDE SEQUENCE [LARGE SCALE GENOMIC DNA]</scope>
    <source>
        <strain evidence="3">Wikel</strain>
    </source>
</reference>
<feature type="compositionally biased region" description="Basic and acidic residues" evidence="1">
    <location>
        <begin position="251"/>
        <end position="266"/>
    </location>
</feature>
<feature type="region of interest" description="Disordered" evidence="1">
    <location>
        <begin position="210"/>
        <end position="304"/>
    </location>
</feature>
<reference evidence="2" key="2">
    <citation type="submission" date="2020-05" db="UniProtKB">
        <authorList>
            <consortium name="EnsemblMetazoa"/>
        </authorList>
    </citation>
    <scope>IDENTIFICATION</scope>
    <source>
        <strain evidence="2">wikel</strain>
    </source>
</reference>
<feature type="compositionally biased region" description="Polar residues" evidence="1">
    <location>
        <begin position="175"/>
        <end position="188"/>
    </location>
</feature>
<feature type="region of interest" description="Disordered" evidence="1">
    <location>
        <begin position="1"/>
        <end position="188"/>
    </location>
</feature>
<dbReference type="VEuPathDB" id="VectorBase:ISCP_010318"/>
<feature type="compositionally biased region" description="Basic and acidic residues" evidence="1">
    <location>
        <begin position="227"/>
        <end position="243"/>
    </location>
</feature>
<protein>
    <submittedName>
        <fullName evidence="2">Merozoite surface protein 3 A, putative</fullName>
    </submittedName>
</protein>
<evidence type="ECO:0000256" key="1">
    <source>
        <dbReference type="SAM" id="MobiDB-lite"/>
    </source>
</evidence>
<accession>A0A1S4KX42</accession>
<dbReference type="VEuPathDB" id="VectorBase:ISCI005095"/>
<feature type="compositionally biased region" description="Low complexity" evidence="1">
    <location>
        <begin position="275"/>
        <end position="304"/>
    </location>
</feature>